<accession>A0A835MVF8</accession>
<gene>
    <name evidence="10" type="ORF">SADUNF_Sadunf06G0114800</name>
</gene>
<proteinExistence type="inferred from homology"/>
<evidence type="ECO:0000256" key="6">
    <source>
        <dbReference type="ARBA" id="ARBA00023212"/>
    </source>
</evidence>
<dbReference type="SUPFAM" id="SSF53067">
    <property type="entry name" value="Actin-like ATPase domain"/>
    <property type="match status" value="2"/>
</dbReference>
<keyword evidence="11" id="KW-1185">Reference proteome</keyword>
<dbReference type="Pfam" id="PF00022">
    <property type="entry name" value="Actin"/>
    <property type="match status" value="1"/>
</dbReference>
<evidence type="ECO:0000256" key="2">
    <source>
        <dbReference type="ARBA" id="ARBA00006752"/>
    </source>
</evidence>
<dbReference type="GO" id="GO:0008289">
    <property type="term" value="F:lipid binding"/>
    <property type="evidence" value="ECO:0007669"/>
    <property type="project" value="InterPro"/>
</dbReference>
<evidence type="ECO:0000256" key="1">
    <source>
        <dbReference type="ARBA" id="ARBA00004245"/>
    </source>
</evidence>
<dbReference type="PANTHER" id="PTHR11937">
    <property type="entry name" value="ACTIN"/>
    <property type="match status" value="1"/>
</dbReference>
<dbReference type="InterPro" id="IPR043129">
    <property type="entry name" value="ATPase_NBD"/>
</dbReference>
<feature type="compositionally biased region" description="Low complexity" evidence="8">
    <location>
        <begin position="67"/>
        <end position="80"/>
    </location>
</feature>
<evidence type="ECO:0000259" key="9">
    <source>
        <dbReference type="Pfam" id="PF08511"/>
    </source>
</evidence>
<dbReference type="PRINTS" id="PR00190">
    <property type="entry name" value="ACTIN"/>
</dbReference>
<dbReference type="GO" id="GO:0005524">
    <property type="term" value="F:ATP binding"/>
    <property type="evidence" value="ECO:0007669"/>
    <property type="project" value="UniProtKB-KW"/>
</dbReference>
<dbReference type="Gene3D" id="3.90.640.10">
    <property type="entry name" value="Actin, Chain A, domain 4"/>
    <property type="match status" value="1"/>
</dbReference>
<dbReference type="InterPro" id="IPR013718">
    <property type="entry name" value="COQ9_C"/>
</dbReference>
<comment type="subcellular location">
    <subcellularLocation>
        <location evidence="1">Cytoplasm</location>
        <location evidence="1">Cytoskeleton</location>
    </subcellularLocation>
</comment>
<dbReference type="InterPro" id="IPR012762">
    <property type="entry name" value="Ubiq_biosynth_COQ9"/>
</dbReference>
<dbReference type="InterPro" id="IPR004000">
    <property type="entry name" value="Actin"/>
</dbReference>
<dbReference type="FunFam" id="3.30.420.40:FF:000058">
    <property type="entry name" value="Putative actin-related protein 5"/>
    <property type="match status" value="1"/>
</dbReference>
<keyword evidence="5" id="KW-0067">ATP-binding</keyword>
<dbReference type="InterPro" id="IPR020902">
    <property type="entry name" value="Actin/actin-like_CS"/>
</dbReference>
<dbReference type="PROSITE" id="PS01132">
    <property type="entry name" value="ACTINS_ACT_LIKE"/>
    <property type="match status" value="1"/>
</dbReference>
<evidence type="ECO:0000256" key="5">
    <source>
        <dbReference type="ARBA" id="ARBA00022840"/>
    </source>
</evidence>
<comment type="similarity">
    <text evidence="2 7">Belongs to the actin family.</text>
</comment>
<sequence>MYRTAALARLLLSGATAGNNGNSRIRLQNAIIGYRYCTAVNDNHSFPQSIFNQNQTPRANLEFPNQSESTSSSNWSTSSTAEDGRRRQERQTPRIEYQEQQARVLEASLQHVLRLGWSEEAMIAGARDVGVSPSIVGSFPRKEAALVEVLFLNLIFEAPTLKLSVLTIEKEGVRACLVVLFQLVHIHFLLYAYQDCDADLYLVFLVQFFMDECLQKLIDKIDSGAELQNLVPSERISKLLKIRLEMQSPYISKWPQVLSIQAYPSNAPTSFKQRAMLVDEILHTIGDEGSDIDWYVKRTVLGGIYSTTEIYMLTDSSPEQFLIEEDAPDFRDTWAFLDDRVKDAFDLKKTIQEAMYMAEAVGAGMGNSFQGFVKRVFQRPIVCDNGSGLMKAGFAGDDVPCVVFPNIIGRPRNKHAMVSMGQKDMYFGDEAEARRGVLSLSYPVHHGIVTCWEGIESVWEHTFEQKLRVSIEEHPVLLTEAPLNPKINREKMVEIMFEGFNIPATYIAIQAVLSLYASGRTTGIVVDSGEGVTHVVPIYEGYALPHAIHRLDLAGKDITDYLTKILAEDGYIFTSTAEKEIARDIKERISYVAMNFEEELETSRKSSALDKQYELPDGQVVTIGAAQFKCPEVLFDPSRVGMESGGVHEIVVRAIRRCDVDIRREMFGNVVLSGGTTVIPGLAERLAKEVSSMAPPGVRVRVVAPPERKYSVWIGGSILGSLSTFQQMWISKEEYMESGSSIVHMKCF</sequence>
<keyword evidence="6" id="KW-0206">Cytoskeleton</keyword>
<name>A0A835MVF8_9ROSI</name>
<dbReference type="Proteomes" id="UP000657918">
    <property type="component" value="Unassembled WGS sequence"/>
</dbReference>
<evidence type="ECO:0000256" key="4">
    <source>
        <dbReference type="ARBA" id="ARBA00022741"/>
    </source>
</evidence>
<dbReference type="Pfam" id="PF08511">
    <property type="entry name" value="COQ9"/>
    <property type="match status" value="1"/>
</dbReference>
<dbReference type="Gene3D" id="3.30.420.40">
    <property type="match status" value="2"/>
</dbReference>
<dbReference type="OrthoDB" id="619536at2759"/>
<protein>
    <recommendedName>
        <fullName evidence="9">COQ9 C-terminal domain-containing protein</fullName>
    </recommendedName>
</protein>
<dbReference type="SMART" id="SM00268">
    <property type="entry name" value="ACTIN"/>
    <property type="match status" value="1"/>
</dbReference>
<dbReference type="AlphaFoldDB" id="A0A835MVF8"/>
<evidence type="ECO:0000256" key="8">
    <source>
        <dbReference type="SAM" id="MobiDB-lite"/>
    </source>
</evidence>
<feature type="compositionally biased region" description="Basic and acidic residues" evidence="8">
    <location>
        <begin position="82"/>
        <end position="92"/>
    </location>
</feature>
<dbReference type="Gene3D" id="1.10.357.10">
    <property type="entry name" value="Tetracycline Repressor, domain 2"/>
    <property type="match status" value="1"/>
</dbReference>
<feature type="domain" description="COQ9 C-terminal" evidence="9">
    <location>
        <begin position="267"/>
        <end position="347"/>
    </location>
</feature>
<keyword evidence="3" id="KW-0963">Cytoplasm</keyword>
<dbReference type="FunFam" id="3.30.420.40:FF:000205">
    <property type="entry name" value="Actin, alpha skeletal muscle"/>
    <property type="match status" value="1"/>
</dbReference>
<evidence type="ECO:0000256" key="3">
    <source>
        <dbReference type="ARBA" id="ARBA00022490"/>
    </source>
</evidence>
<feature type="region of interest" description="Disordered" evidence="8">
    <location>
        <begin position="60"/>
        <end position="92"/>
    </location>
</feature>
<dbReference type="EMBL" id="JADGMS010000006">
    <property type="protein sequence ID" value="KAF9680377.1"/>
    <property type="molecule type" value="Genomic_DNA"/>
</dbReference>
<dbReference type="UniPathway" id="UPA00232"/>
<dbReference type="GO" id="GO:0005856">
    <property type="term" value="C:cytoskeleton"/>
    <property type="evidence" value="ECO:0007669"/>
    <property type="project" value="UniProtKB-SubCell"/>
</dbReference>
<evidence type="ECO:0000313" key="11">
    <source>
        <dbReference type="Proteomes" id="UP000657918"/>
    </source>
</evidence>
<evidence type="ECO:0000256" key="7">
    <source>
        <dbReference type="RuleBase" id="RU000487"/>
    </source>
</evidence>
<dbReference type="FunFam" id="3.90.640.10:FF:000047">
    <property type="entry name" value="Actin, alpha skeletal muscle"/>
    <property type="match status" value="1"/>
</dbReference>
<dbReference type="GO" id="GO:0006744">
    <property type="term" value="P:ubiquinone biosynthetic process"/>
    <property type="evidence" value="ECO:0007669"/>
    <property type="project" value="UniProtKB-UniPathway"/>
</dbReference>
<comment type="caution">
    <text evidence="10">The sequence shown here is derived from an EMBL/GenBank/DDBJ whole genome shotgun (WGS) entry which is preliminary data.</text>
</comment>
<reference evidence="10 11" key="1">
    <citation type="submission" date="2020-10" db="EMBL/GenBank/DDBJ databases">
        <title>Plant Genome Project.</title>
        <authorList>
            <person name="Zhang R.-G."/>
        </authorList>
    </citation>
    <scope>NUCLEOTIDE SEQUENCE [LARGE SCALE GENOMIC DNA]</scope>
    <source>
        <strain evidence="10">FAFU-HL-1</strain>
        <tissue evidence="10">Leaf</tissue>
    </source>
</reference>
<evidence type="ECO:0000313" key="10">
    <source>
        <dbReference type="EMBL" id="KAF9680377.1"/>
    </source>
</evidence>
<dbReference type="FunFam" id="3.30.420.40:FF:000150">
    <property type="entry name" value="Actin-related protein 7"/>
    <property type="match status" value="1"/>
</dbReference>
<organism evidence="10 11">
    <name type="scientific">Salix dunnii</name>
    <dbReference type="NCBI Taxonomy" id="1413687"/>
    <lineage>
        <taxon>Eukaryota</taxon>
        <taxon>Viridiplantae</taxon>
        <taxon>Streptophyta</taxon>
        <taxon>Embryophyta</taxon>
        <taxon>Tracheophyta</taxon>
        <taxon>Spermatophyta</taxon>
        <taxon>Magnoliopsida</taxon>
        <taxon>eudicotyledons</taxon>
        <taxon>Gunneridae</taxon>
        <taxon>Pentapetalae</taxon>
        <taxon>rosids</taxon>
        <taxon>fabids</taxon>
        <taxon>Malpighiales</taxon>
        <taxon>Salicaceae</taxon>
        <taxon>Saliceae</taxon>
        <taxon>Salix</taxon>
    </lineage>
</organism>
<keyword evidence="4" id="KW-0547">Nucleotide-binding</keyword>
<dbReference type="NCBIfam" id="TIGR02396">
    <property type="entry name" value="diverge_rpsU"/>
    <property type="match status" value="1"/>
</dbReference>